<feature type="region of interest" description="Disordered" evidence="1">
    <location>
        <begin position="143"/>
        <end position="171"/>
    </location>
</feature>
<evidence type="ECO:0000256" key="1">
    <source>
        <dbReference type="SAM" id="MobiDB-lite"/>
    </source>
</evidence>
<reference evidence="2 3" key="1">
    <citation type="submission" date="2023-10" db="EMBL/GenBank/DDBJ databases">
        <title>Chromosome-scale genome assembly provides insights into flower coloration mechanisms of Canna indica.</title>
        <authorList>
            <person name="Li C."/>
        </authorList>
    </citation>
    <scope>NUCLEOTIDE SEQUENCE [LARGE SCALE GENOMIC DNA]</scope>
    <source>
        <tissue evidence="2">Flower</tissue>
    </source>
</reference>
<evidence type="ECO:0000313" key="3">
    <source>
        <dbReference type="Proteomes" id="UP001327560"/>
    </source>
</evidence>
<name>A0AAQ3KS89_9LILI</name>
<feature type="region of interest" description="Disordered" evidence="1">
    <location>
        <begin position="88"/>
        <end position="108"/>
    </location>
</feature>
<dbReference type="AlphaFoldDB" id="A0AAQ3KS89"/>
<evidence type="ECO:0000313" key="2">
    <source>
        <dbReference type="EMBL" id="WOL13899.1"/>
    </source>
</evidence>
<gene>
    <name evidence="2" type="ORF">Cni_G22679</name>
</gene>
<protein>
    <submittedName>
        <fullName evidence="2">Uncharacterized protein</fullName>
    </submittedName>
</protein>
<dbReference type="Proteomes" id="UP001327560">
    <property type="component" value="Chromosome 7"/>
</dbReference>
<dbReference type="EMBL" id="CP136896">
    <property type="protein sequence ID" value="WOL13899.1"/>
    <property type="molecule type" value="Genomic_DNA"/>
</dbReference>
<feature type="compositionally biased region" description="Low complexity" evidence="1">
    <location>
        <begin position="143"/>
        <end position="154"/>
    </location>
</feature>
<keyword evidence="3" id="KW-1185">Reference proteome</keyword>
<sequence length="277" mass="30389">MLCCRGEGRLEVCSPLAQWIGTGKDFFLIGSEERSLPAKADKDSESKTLLQGLAISKMSNKGSFEWLVFHLLRPLDLNIDYINRNNRRCKDKEPENSNGATGKFSKKSKEVIKSDNVHAVVGGSNYKIFSELGAIYQPGGSSTANATAASDGANQTGSGSALTDDMSTEEKPDLGQDLRALEDLMVEPSSTTPPLARGTQAIVGSPNACAYRPLTWRRRHVILPTNHAGERARRSWPGRPAPGVNVWIIDTRKNHSMSVIYNFKIKRVISNILSWVC</sequence>
<proteinExistence type="predicted"/>
<organism evidence="2 3">
    <name type="scientific">Canna indica</name>
    <name type="common">Indian-shot</name>
    <dbReference type="NCBI Taxonomy" id="4628"/>
    <lineage>
        <taxon>Eukaryota</taxon>
        <taxon>Viridiplantae</taxon>
        <taxon>Streptophyta</taxon>
        <taxon>Embryophyta</taxon>
        <taxon>Tracheophyta</taxon>
        <taxon>Spermatophyta</taxon>
        <taxon>Magnoliopsida</taxon>
        <taxon>Liliopsida</taxon>
        <taxon>Zingiberales</taxon>
        <taxon>Cannaceae</taxon>
        <taxon>Canna</taxon>
    </lineage>
</organism>
<accession>A0AAQ3KS89</accession>